<dbReference type="PaxDb" id="35128-Thaps25272"/>
<evidence type="ECO:0000313" key="3">
    <source>
        <dbReference type="EMBL" id="EED88328.1"/>
    </source>
</evidence>
<feature type="compositionally biased region" description="Low complexity" evidence="2">
    <location>
        <begin position="315"/>
        <end position="327"/>
    </location>
</feature>
<dbReference type="RefSeq" id="XP_002294494.1">
    <property type="nucleotide sequence ID" value="XM_002294458.1"/>
</dbReference>
<protein>
    <submittedName>
        <fullName evidence="3">Uncharacterized protein</fullName>
    </submittedName>
</protein>
<dbReference type="Proteomes" id="UP000001449">
    <property type="component" value="Chromosome 17"/>
</dbReference>
<dbReference type="GO" id="GO:0035493">
    <property type="term" value="P:SNARE complex assembly"/>
    <property type="evidence" value="ECO:0000318"/>
    <property type="project" value="GO_Central"/>
</dbReference>
<evidence type="ECO:0000256" key="2">
    <source>
        <dbReference type="SAM" id="MobiDB-lite"/>
    </source>
</evidence>
<feature type="region of interest" description="Disordered" evidence="2">
    <location>
        <begin position="24"/>
        <end position="54"/>
    </location>
</feature>
<sequence length="709" mass="78382">MRETTPLTKIWLMLNVNGSDIDAENADSYDDGGPLSNDTSDVKPVSSTSIPSPSLMEDRCELVSREVLLPLRLEIVAKKSSTKKEDGAATVDVESEALTPEEDATIESAVGDSNHSSSRQYASRTYYSSTSEICTAHPRWDHLNENLLTNPTADTNEADREEKWKDQVYPSLYARFVVVPSPYPPNTTQQQHSSKKNNNKDWILAEVPLHPSHLRCIPLPDDARSISSSNSTMNIPSSLPPNAILIHYTDGYTRVLPCLYELLVQKGIVEKNASGVLNARYGSADDGCEGGDKGREEARFDEKVFDVLGEGGTNDAGARDATATTTDEQPEEKGTNSVYVDAKVFDLLGKENTAHASTVATTTSVVNEKNEFESAFDDCVFDLVGGESAEREVLLATSNDEAMSEVDDARAESTEAEESVSYVIDTTTDSCNIEPVQPNISSPSDSEPSQQLLLPSKVSATNATSTVSHIKDEVEELGKMVQHEQTLLEKEQQLISWEANCLKTIMSQVQQLQDETIDIMKAVGVERTNLFKSNFRLESHRIRLLRQLQLVFPIRLCTLPQTATSPQQLNHQYTIAGLALPDDVHHSSSTDDQVSMALGLTCHLVSLTSKYLSIPLRYRMVCKFSRSAIIDELGRGGMNGINNKSSAVIYPLFRERGVVDPLQLEYGLVLLTRDVDCLLRTRRVEYHRDWNVLAKMDRLMKQIIGGGRS</sequence>
<dbReference type="GO" id="GO:0000323">
    <property type="term" value="C:lytic vacuole"/>
    <property type="evidence" value="ECO:0000318"/>
    <property type="project" value="GO_Central"/>
</dbReference>
<feature type="region of interest" description="Disordered" evidence="2">
    <location>
        <begin position="80"/>
        <end position="120"/>
    </location>
</feature>
<proteinExistence type="predicted"/>
<feature type="region of interest" description="Disordered" evidence="2">
    <location>
        <begin position="309"/>
        <end position="334"/>
    </location>
</feature>
<organism evidence="3 4">
    <name type="scientific">Thalassiosira pseudonana</name>
    <name type="common">Marine diatom</name>
    <name type="synonym">Cyclotella nana</name>
    <dbReference type="NCBI Taxonomy" id="35128"/>
    <lineage>
        <taxon>Eukaryota</taxon>
        <taxon>Sar</taxon>
        <taxon>Stramenopiles</taxon>
        <taxon>Ochrophyta</taxon>
        <taxon>Bacillariophyta</taxon>
        <taxon>Coscinodiscophyceae</taxon>
        <taxon>Thalassiosirophycidae</taxon>
        <taxon>Thalassiosirales</taxon>
        <taxon>Thalassiosiraceae</taxon>
        <taxon>Thalassiosira</taxon>
    </lineage>
</organism>
<dbReference type="GO" id="GO:0032991">
    <property type="term" value="C:protein-containing complex"/>
    <property type="evidence" value="ECO:0007669"/>
    <property type="project" value="UniProtKB-ARBA"/>
</dbReference>
<dbReference type="HOGENOM" id="CLU_389603_0_0_1"/>
<feature type="compositionally biased region" description="Polar residues" evidence="2">
    <location>
        <begin position="111"/>
        <end position="120"/>
    </location>
</feature>
<reference evidence="3 4" key="2">
    <citation type="journal article" date="2008" name="Nature">
        <title>The Phaeodactylum genome reveals the evolutionary history of diatom genomes.</title>
        <authorList>
            <person name="Bowler C."/>
            <person name="Allen A.E."/>
            <person name="Badger J.H."/>
            <person name="Grimwood J."/>
            <person name="Jabbari K."/>
            <person name="Kuo A."/>
            <person name="Maheswari U."/>
            <person name="Martens C."/>
            <person name="Maumus F."/>
            <person name="Otillar R.P."/>
            <person name="Rayko E."/>
            <person name="Salamov A."/>
            <person name="Vandepoele K."/>
            <person name="Beszteri B."/>
            <person name="Gruber A."/>
            <person name="Heijde M."/>
            <person name="Katinka M."/>
            <person name="Mock T."/>
            <person name="Valentin K."/>
            <person name="Verret F."/>
            <person name="Berges J.A."/>
            <person name="Brownlee C."/>
            <person name="Cadoret J.P."/>
            <person name="Chiovitti A."/>
            <person name="Choi C.J."/>
            <person name="Coesel S."/>
            <person name="De Martino A."/>
            <person name="Detter J.C."/>
            <person name="Durkin C."/>
            <person name="Falciatore A."/>
            <person name="Fournet J."/>
            <person name="Haruta M."/>
            <person name="Huysman M.J."/>
            <person name="Jenkins B.D."/>
            <person name="Jiroutova K."/>
            <person name="Jorgensen R.E."/>
            <person name="Joubert Y."/>
            <person name="Kaplan A."/>
            <person name="Kroger N."/>
            <person name="Kroth P.G."/>
            <person name="La Roche J."/>
            <person name="Lindquist E."/>
            <person name="Lommer M."/>
            <person name="Martin-Jezequel V."/>
            <person name="Lopez P.J."/>
            <person name="Lucas S."/>
            <person name="Mangogna M."/>
            <person name="McGinnis K."/>
            <person name="Medlin L.K."/>
            <person name="Montsant A."/>
            <person name="Oudot-Le Secq M.P."/>
            <person name="Napoli C."/>
            <person name="Obornik M."/>
            <person name="Parker M.S."/>
            <person name="Petit J.L."/>
            <person name="Porcel B.M."/>
            <person name="Poulsen N."/>
            <person name="Robison M."/>
            <person name="Rychlewski L."/>
            <person name="Rynearson T.A."/>
            <person name="Schmutz J."/>
            <person name="Shapiro H."/>
            <person name="Siaut M."/>
            <person name="Stanley M."/>
            <person name="Sussman M.R."/>
            <person name="Taylor A.R."/>
            <person name="Vardi A."/>
            <person name="von Dassow P."/>
            <person name="Vyverman W."/>
            <person name="Willis A."/>
            <person name="Wyrwicz L.S."/>
            <person name="Rokhsar D.S."/>
            <person name="Weissenbach J."/>
            <person name="Armbrust E.V."/>
            <person name="Green B.R."/>
            <person name="Van de Peer Y."/>
            <person name="Grigoriev I.V."/>
        </authorList>
    </citation>
    <scope>NUCLEOTIDE SEQUENCE [LARGE SCALE GENOMIC DNA]</scope>
    <source>
        <strain evidence="3 4">CCMP1335</strain>
    </source>
</reference>
<dbReference type="eggNOG" id="KOG2896">
    <property type="taxonomic scope" value="Eukaryota"/>
</dbReference>
<feature type="compositionally biased region" description="Acidic residues" evidence="2">
    <location>
        <begin position="93"/>
        <end position="105"/>
    </location>
</feature>
<dbReference type="GO" id="GO:0005768">
    <property type="term" value="C:endosome"/>
    <property type="evidence" value="ECO:0000318"/>
    <property type="project" value="GO_Central"/>
</dbReference>
<dbReference type="InParanoid" id="B8CE71"/>
<dbReference type="Pfam" id="PF10186">
    <property type="entry name" value="ATG14"/>
    <property type="match status" value="1"/>
</dbReference>
<dbReference type="PANTHER" id="PTHR15157:SF5">
    <property type="entry name" value="UV RADIATION RESISTANCE-ASSOCIATED GENE PROTEIN"/>
    <property type="match status" value="1"/>
</dbReference>
<dbReference type="STRING" id="35128.B8CE71"/>
<dbReference type="GeneID" id="7442119"/>
<keyword evidence="4" id="KW-1185">Reference proteome</keyword>
<evidence type="ECO:0000256" key="1">
    <source>
        <dbReference type="ARBA" id="ARBA00023054"/>
    </source>
</evidence>
<evidence type="ECO:0000313" key="4">
    <source>
        <dbReference type="Proteomes" id="UP000001449"/>
    </source>
</evidence>
<reference evidence="3 4" key="1">
    <citation type="journal article" date="2004" name="Science">
        <title>The genome of the diatom Thalassiosira pseudonana: ecology, evolution, and metabolism.</title>
        <authorList>
            <person name="Armbrust E.V."/>
            <person name="Berges J.A."/>
            <person name="Bowler C."/>
            <person name="Green B.R."/>
            <person name="Martinez D."/>
            <person name="Putnam N.H."/>
            <person name="Zhou S."/>
            <person name="Allen A.E."/>
            <person name="Apt K.E."/>
            <person name="Bechner M."/>
            <person name="Brzezinski M.A."/>
            <person name="Chaal B.K."/>
            <person name="Chiovitti A."/>
            <person name="Davis A.K."/>
            <person name="Demarest M.S."/>
            <person name="Detter J.C."/>
            <person name="Glavina T."/>
            <person name="Goodstein D."/>
            <person name="Hadi M.Z."/>
            <person name="Hellsten U."/>
            <person name="Hildebrand M."/>
            <person name="Jenkins B.D."/>
            <person name="Jurka J."/>
            <person name="Kapitonov V.V."/>
            <person name="Kroger N."/>
            <person name="Lau W.W."/>
            <person name="Lane T.W."/>
            <person name="Larimer F.W."/>
            <person name="Lippmeier J.C."/>
            <person name="Lucas S."/>
            <person name="Medina M."/>
            <person name="Montsant A."/>
            <person name="Obornik M."/>
            <person name="Parker M.S."/>
            <person name="Palenik B."/>
            <person name="Pazour G.J."/>
            <person name="Richardson P.M."/>
            <person name="Rynearson T.A."/>
            <person name="Saito M.A."/>
            <person name="Schwartz D.C."/>
            <person name="Thamatrakoln K."/>
            <person name="Valentin K."/>
            <person name="Vardi A."/>
            <person name="Wilkerson F.P."/>
            <person name="Rokhsar D.S."/>
        </authorList>
    </citation>
    <scope>NUCLEOTIDE SEQUENCE [LARGE SCALE GENOMIC DNA]</scope>
    <source>
        <strain evidence="3 4">CCMP1335</strain>
    </source>
</reference>
<accession>B8CE71</accession>
<gene>
    <name evidence="3" type="ORF">THAPSDRAFT_25272</name>
</gene>
<dbReference type="PANTHER" id="PTHR15157">
    <property type="entry name" value="UV RADIATION RESISTANCE-ASSOCIATED GENE PROTEIN"/>
    <property type="match status" value="1"/>
</dbReference>
<dbReference type="GO" id="GO:0000149">
    <property type="term" value="F:SNARE binding"/>
    <property type="evidence" value="ECO:0000318"/>
    <property type="project" value="GO_Central"/>
</dbReference>
<name>B8CE71_THAPS</name>
<dbReference type="AlphaFoldDB" id="B8CE71"/>
<dbReference type="KEGG" id="tps:THAPSDRAFT_25272"/>
<dbReference type="InterPro" id="IPR018791">
    <property type="entry name" value="UV_resistance/autophagy_Atg14"/>
</dbReference>
<dbReference type="EMBL" id="CM000651">
    <property type="protein sequence ID" value="EED88328.1"/>
    <property type="molecule type" value="Genomic_DNA"/>
</dbReference>
<keyword evidence="1" id="KW-0175">Coiled coil</keyword>